<evidence type="ECO:0000313" key="2">
    <source>
        <dbReference type="EMBL" id="VDO28880.1"/>
    </source>
</evidence>
<protein>
    <submittedName>
        <fullName evidence="4">Secreted protein</fullName>
    </submittedName>
</protein>
<organism evidence="4">
    <name type="scientific">Brugia timori</name>
    <dbReference type="NCBI Taxonomy" id="42155"/>
    <lineage>
        <taxon>Eukaryota</taxon>
        <taxon>Metazoa</taxon>
        <taxon>Ecdysozoa</taxon>
        <taxon>Nematoda</taxon>
        <taxon>Chromadorea</taxon>
        <taxon>Rhabditida</taxon>
        <taxon>Spirurina</taxon>
        <taxon>Spiruromorpha</taxon>
        <taxon>Filarioidea</taxon>
        <taxon>Onchocercidae</taxon>
        <taxon>Brugia</taxon>
    </lineage>
</organism>
<dbReference type="WBParaSite" id="BTMF_0001059901-mRNA-1">
    <property type="protein sequence ID" value="BTMF_0001059901-mRNA-1"/>
    <property type="gene ID" value="BTMF_0001059901"/>
</dbReference>
<reference evidence="4" key="1">
    <citation type="submission" date="2017-02" db="UniProtKB">
        <authorList>
            <consortium name="WormBaseParasite"/>
        </authorList>
    </citation>
    <scope>IDENTIFICATION</scope>
</reference>
<feature type="chain" id="PRO_5043130852" evidence="1">
    <location>
        <begin position="16"/>
        <end position="91"/>
    </location>
</feature>
<keyword evidence="3" id="KW-1185">Reference proteome</keyword>
<sequence>MFLLLSAVAVQLLLSDDNCPCQGQSSRKKSNSVSHYELIDGSTCTSMYYPLLMGTTILLYFDYDKTSIELRLDLKWMISRSAKKSASFIPP</sequence>
<evidence type="ECO:0000313" key="4">
    <source>
        <dbReference type="WBParaSite" id="BTMF_0001059901-mRNA-1"/>
    </source>
</evidence>
<gene>
    <name evidence="2" type="ORF">BTMF_LOCUS8633</name>
</gene>
<dbReference type="EMBL" id="UZAG01016516">
    <property type="protein sequence ID" value="VDO28880.1"/>
    <property type="molecule type" value="Genomic_DNA"/>
</dbReference>
<evidence type="ECO:0000256" key="1">
    <source>
        <dbReference type="SAM" id="SignalP"/>
    </source>
</evidence>
<reference evidence="2 3" key="2">
    <citation type="submission" date="2018-11" db="EMBL/GenBank/DDBJ databases">
        <authorList>
            <consortium name="Pathogen Informatics"/>
        </authorList>
    </citation>
    <scope>NUCLEOTIDE SEQUENCE [LARGE SCALE GENOMIC DNA]</scope>
</reference>
<name>A0A0R3QS97_9BILA</name>
<dbReference type="AlphaFoldDB" id="A0A0R3QS97"/>
<keyword evidence="1" id="KW-0732">Signal</keyword>
<accession>A0A0R3QS97</accession>
<dbReference type="Proteomes" id="UP000280834">
    <property type="component" value="Unassembled WGS sequence"/>
</dbReference>
<evidence type="ECO:0000313" key="3">
    <source>
        <dbReference type="Proteomes" id="UP000280834"/>
    </source>
</evidence>
<feature type="signal peptide" evidence="1">
    <location>
        <begin position="1"/>
        <end position="15"/>
    </location>
</feature>
<proteinExistence type="predicted"/>